<dbReference type="InterPro" id="IPR001680">
    <property type="entry name" value="WD40_rpt"/>
</dbReference>
<feature type="repeat" description="WD" evidence="3">
    <location>
        <begin position="412"/>
        <end position="453"/>
    </location>
</feature>
<dbReference type="SUPFAM" id="SSF88946">
    <property type="entry name" value="Sigma2 domain of RNA polymerase sigma factors"/>
    <property type="match status" value="1"/>
</dbReference>
<dbReference type="Pfam" id="PF08281">
    <property type="entry name" value="Sigma70_r4_2"/>
    <property type="match status" value="1"/>
</dbReference>
<sequence length="589" mass="60805">MATDRTTAAQLLWGRLAPGAADGPTDGELLAAFAATHGEADFAQLLARHGRMVLGVCRRLLGNAADADDAFQAVFLVLSRRAAALRGVRSVAGWLHGTAVRVALKARTREARRRARERKAALMRPTDTPAADDWDDIAAVLDGELDRLGARYRDPVVLCCVEGRSREEAARLLGWPEGTVNGRLARAKALLRDRLARRGVGCSVAGLTTLLSARAAVAVPAELARVTLAAVGGTVTPAVATLAVEPRLGWGWPLAAVVGLAVVGGVLALDRQPPPPDAPRAPAVVAEPVRLAHGSAVLAVAASAGSLATVGPGAEVRVWKADGTAVAKCAFPGGGSAVVFAPGGKLLAAAGYDGDVRVWDAATGALRHTLAGHGGAARAAAFSPDGTLVATGGEDGRVRLWDAKTGRAVRTLDGHSRSVWGLSFAPDGRELASAGGDQSVRVWNVTTGAARVFGGLRGGAYAVEYHATGRTLAVAADNTVLLLDAGSGREVARVATARTAVSWFALAPDGRTLAYRDGKAVRLWDVAAAADRFSLDLPAEPAAVAFTADSRSLVVASGDGAAVWELRRHARPLSPADSNDHWARLDARP</sequence>
<evidence type="ECO:0000259" key="4">
    <source>
        <dbReference type="Pfam" id="PF04542"/>
    </source>
</evidence>
<dbReference type="KEGG" id="uli:ETAA1_09870"/>
<evidence type="ECO:0000313" key="6">
    <source>
        <dbReference type="EMBL" id="QDU19084.1"/>
    </source>
</evidence>
<dbReference type="Pfam" id="PF00400">
    <property type="entry name" value="WD40"/>
    <property type="match status" value="3"/>
</dbReference>
<gene>
    <name evidence="6" type="primary">sigE_6</name>
    <name evidence="6" type="ORF">ETAA1_09870</name>
</gene>
<dbReference type="GO" id="GO:0016987">
    <property type="term" value="F:sigma factor activity"/>
    <property type="evidence" value="ECO:0007669"/>
    <property type="project" value="InterPro"/>
</dbReference>
<feature type="repeat" description="WD" evidence="3">
    <location>
        <begin position="337"/>
        <end position="369"/>
    </location>
</feature>
<dbReference type="InterPro" id="IPR019775">
    <property type="entry name" value="WD40_repeat_CS"/>
</dbReference>
<dbReference type="InterPro" id="IPR014284">
    <property type="entry name" value="RNA_pol_sigma-70_dom"/>
</dbReference>
<dbReference type="NCBIfam" id="TIGR02937">
    <property type="entry name" value="sigma70-ECF"/>
    <property type="match status" value="1"/>
</dbReference>
<dbReference type="PROSITE" id="PS00678">
    <property type="entry name" value="WD_REPEATS_1"/>
    <property type="match status" value="3"/>
</dbReference>
<dbReference type="PANTHER" id="PTHR19879">
    <property type="entry name" value="TRANSCRIPTION INITIATION FACTOR TFIID"/>
    <property type="match status" value="1"/>
</dbReference>
<reference evidence="6 7" key="1">
    <citation type="submission" date="2019-02" db="EMBL/GenBank/DDBJ databases">
        <title>Deep-cultivation of Planctomycetes and their phenomic and genomic characterization uncovers novel biology.</title>
        <authorList>
            <person name="Wiegand S."/>
            <person name="Jogler M."/>
            <person name="Boedeker C."/>
            <person name="Pinto D."/>
            <person name="Vollmers J."/>
            <person name="Rivas-Marin E."/>
            <person name="Kohn T."/>
            <person name="Peeters S.H."/>
            <person name="Heuer A."/>
            <person name="Rast P."/>
            <person name="Oberbeckmann S."/>
            <person name="Bunk B."/>
            <person name="Jeske O."/>
            <person name="Meyerdierks A."/>
            <person name="Storesund J.E."/>
            <person name="Kallscheuer N."/>
            <person name="Luecker S."/>
            <person name="Lage O.M."/>
            <person name="Pohl T."/>
            <person name="Merkel B.J."/>
            <person name="Hornburger P."/>
            <person name="Mueller R.-W."/>
            <person name="Bruemmer F."/>
            <person name="Labrenz M."/>
            <person name="Spormann A.M."/>
            <person name="Op den Camp H."/>
            <person name="Overmann J."/>
            <person name="Amann R."/>
            <person name="Jetten M.S.M."/>
            <person name="Mascher T."/>
            <person name="Medema M.H."/>
            <person name="Devos D.P."/>
            <person name="Kaster A.-K."/>
            <person name="Ovreas L."/>
            <person name="Rohde M."/>
            <person name="Galperin M.Y."/>
            <person name="Jogler C."/>
        </authorList>
    </citation>
    <scope>NUCLEOTIDE SEQUENCE [LARGE SCALE GENOMIC DNA]</scope>
    <source>
        <strain evidence="6 7">ETA_A1</strain>
    </source>
</reference>
<dbReference type="GO" id="GO:0006352">
    <property type="term" value="P:DNA-templated transcription initiation"/>
    <property type="evidence" value="ECO:0007669"/>
    <property type="project" value="InterPro"/>
</dbReference>
<dbReference type="PROSITE" id="PS50082">
    <property type="entry name" value="WD_REPEATS_2"/>
    <property type="match status" value="3"/>
</dbReference>
<dbReference type="GO" id="GO:0005829">
    <property type="term" value="C:cytosol"/>
    <property type="evidence" value="ECO:0007669"/>
    <property type="project" value="UniProtKB-ARBA"/>
</dbReference>
<dbReference type="Gene3D" id="2.130.10.10">
    <property type="entry name" value="YVTN repeat-like/Quinoprotein amine dehydrogenase"/>
    <property type="match status" value="2"/>
</dbReference>
<evidence type="ECO:0000259" key="5">
    <source>
        <dbReference type="Pfam" id="PF08281"/>
    </source>
</evidence>
<name>A0A517XNJ5_9BACT</name>
<proteinExistence type="predicted"/>
<dbReference type="OrthoDB" id="251024at2"/>
<dbReference type="PRINTS" id="PR00320">
    <property type="entry name" value="GPROTEINBRPT"/>
</dbReference>
<dbReference type="SMART" id="SM00320">
    <property type="entry name" value="WD40"/>
    <property type="match status" value="7"/>
</dbReference>
<keyword evidence="1 3" id="KW-0853">WD repeat</keyword>
<dbReference type="InterPro" id="IPR013249">
    <property type="entry name" value="RNA_pol_sigma70_r4_t2"/>
</dbReference>
<evidence type="ECO:0000256" key="1">
    <source>
        <dbReference type="ARBA" id="ARBA00022574"/>
    </source>
</evidence>
<feature type="domain" description="RNA polymerase sigma factor 70 region 4 type 2" evidence="5">
    <location>
        <begin position="144"/>
        <end position="191"/>
    </location>
</feature>
<dbReference type="Proteomes" id="UP000319576">
    <property type="component" value="Chromosome"/>
</dbReference>
<dbReference type="CDD" id="cd06171">
    <property type="entry name" value="Sigma70_r4"/>
    <property type="match status" value="1"/>
</dbReference>
<dbReference type="Gene3D" id="1.10.10.10">
    <property type="entry name" value="Winged helix-like DNA-binding domain superfamily/Winged helix DNA-binding domain"/>
    <property type="match status" value="1"/>
</dbReference>
<evidence type="ECO:0000256" key="2">
    <source>
        <dbReference type="ARBA" id="ARBA00022737"/>
    </source>
</evidence>
<dbReference type="RefSeq" id="WP_145234812.1">
    <property type="nucleotide sequence ID" value="NZ_CP036273.1"/>
</dbReference>
<dbReference type="InterPro" id="IPR036388">
    <property type="entry name" value="WH-like_DNA-bd_sf"/>
</dbReference>
<dbReference type="InterPro" id="IPR013324">
    <property type="entry name" value="RNA_pol_sigma_r3/r4-like"/>
</dbReference>
<evidence type="ECO:0000256" key="3">
    <source>
        <dbReference type="PROSITE-ProRule" id="PRU00221"/>
    </source>
</evidence>
<dbReference type="InterPro" id="IPR013325">
    <property type="entry name" value="RNA_pol_sigma_r2"/>
</dbReference>
<dbReference type="AlphaFoldDB" id="A0A517XNJ5"/>
<dbReference type="EMBL" id="CP036273">
    <property type="protein sequence ID" value="QDU19084.1"/>
    <property type="molecule type" value="Genomic_DNA"/>
</dbReference>
<feature type="domain" description="RNA polymerase sigma-70 region 2" evidence="4">
    <location>
        <begin position="46"/>
        <end position="113"/>
    </location>
</feature>
<dbReference type="PANTHER" id="PTHR19879:SF9">
    <property type="entry name" value="TRANSCRIPTION INITIATION FACTOR TFIID SUBUNIT 5"/>
    <property type="match status" value="1"/>
</dbReference>
<evidence type="ECO:0000313" key="7">
    <source>
        <dbReference type="Proteomes" id="UP000319576"/>
    </source>
</evidence>
<keyword evidence="2" id="KW-0677">Repeat</keyword>
<dbReference type="Gene3D" id="1.10.1740.10">
    <property type="match status" value="1"/>
</dbReference>
<dbReference type="InterPro" id="IPR011047">
    <property type="entry name" value="Quinoprotein_ADH-like_sf"/>
</dbReference>
<dbReference type="InterPro" id="IPR007627">
    <property type="entry name" value="RNA_pol_sigma70_r2"/>
</dbReference>
<dbReference type="Pfam" id="PF04542">
    <property type="entry name" value="Sigma70_r2"/>
    <property type="match status" value="1"/>
</dbReference>
<dbReference type="InterPro" id="IPR020472">
    <property type="entry name" value="WD40_PAC1"/>
</dbReference>
<dbReference type="PROSITE" id="PS50294">
    <property type="entry name" value="WD_REPEATS_REGION"/>
    <property type="match status" value="2"/>
</dbReference>
<dbReference type="SUPFAM" id="SSF88659">
    <property type="entry name" value="Sigma3 and sigma4 domains of RNA polymerase sigma factors"/>
    <property type="match status" value="1"/>
</dbReference>
<keyword evidence="7" id="KW-1185">Reference proteome</keyword>
<feature type="repeat" description="WD" evidence="3">
    <location>
        <begin position="370"/>
        <end position="411"/>
    </location>
</feature>
<accession>A0A517XNJ5</accession>
<organism evidence="6 7">
    <name type="scientific">Urbifossiella limnaea</name>
    <dbReference type="NCBI Taxonomy" id="2528023"/>
    <lineage>
        <taxon>Bacteria</taxon>
        <taxon>Pseudomonadati</taxon>
        <taxon>Planctomycetota</taxon>
        <taxon>Planctomycetia</taxon>
        <taxon>Gemmatales</taxon>
        <taxon>Gemmataceae</taxon>
        <taxon>Urbifossiella</taxon>
    </lineage>
</organism>
<dbReference type="SUPFAM" id="SSF50998">
    <property type="entry name" value="Quinoprotein alcohol dehydrogenase-like"/>
    <property type="match status" value="1"/>
</dbReference>
<dbReference type="InterPro" id="IPR015943">
    <property type="entry name" value="WD40/YVTN_repeat-like_dom_sf"/>
</dbReference>
<protein>
    <submittedName>
        <fullName evidence="6">ECF RNA polymerase sigma factor SigE</fullName>
    </submittedName>
</protein>
<dbReference type="GO" id="GO:0003677">
    <property type="term" value="F:DNA binding"/>
    <property type="evidence" value="ECO:0007669"/>
    <property type="project" value="InterPro"/>
</dbReference>
<dbReference type="CDD" id="cd00200">
    <property type="entry name" value="WD40"/>
    <property type="match status" value="1"/>
</dbReference>